<comment type="caution">
    <text evidence="2">The sequence shown here is derived from an EMBL/GenBank/DDBJ whole genome shotgun (WGS) entry which is preliminary data.</text>
</comment>
<name>A0A2P5HMJ6_DIAHE</name>
<accession>A0A2P5HMJ6</accession>
<dbReference type="EMBL" id="MAVT02001254">
    <property type="protein sequence ID" value="POS71478.1"/>
    <property type="molecule type" value="Genomic_DNA"/>
</dbReference>
<dbReference type="OrthoDB" id="10010954at2759"/>
<evidence type="ECO:0000313" key="3">
    <source>
        <dbReference type="Proteomes" id="UP000094444"/>
    </source>
</evidence>
<dbReference type="AlphaFoldDB" id="A0A2P5HMJ6"/>
<dbReference type="Proteomes" id="UP000094444">
    <property type="component" value="Unassembled WGS sequence"/>
</dbReference>
<evidence type="ECO:0000256" key="1">
    <source>
        <dbReference type="SAM" id="SignalP"/>
    </source>
</evidence>
<dbReference type="InParanoid" id="A0A2P5HMJ6"/>
<sequence>MIPKILSVFILLSAVMGLSPYQLPRDASAFQQRNLDTINNIYNLTTYPNNLVFLQGGVDAIPAGLFADDVVGRVTPLGDFSGIEDTVEYFFALTPDSSPPTYATWTNATITHFVSECPEVAATVVYGKATGVNASFEATYQKHVSTMKQIAFWRFDDDGAVLKYDAWVPTLQQWWNTTHDVPHYPVNEALVRQQLCQTTQAKCIGANEQWDSAEECVTALSQKPMGTFDNLWSDNIWCRALHVRLTPIRPDVHCDHVGLGGGGKCVDVPYNDAYFDDESVFGEPSGETFVCPGIDVTFV</sequence>
<evidence type="ECO:0000313" key="2">
    <source>
        <dbReference type="EMBL" id="POS71478.1"/>
    </source>
</evidence>
<keyword evidence="3" id="KW-1185">Reference proteome</keyword>
<gene>
    <name evidence="2" type="ORF">DHEL01_v210130</name>
</gene>
<organism evidence="2 3">
    <name type="scientific">Diaporthe helianthi</name>
    <dbReference type="NCBI Taxonomy" id="158607"/>
    <lineage>
        <taxon>Eukaryota</taxon>
        <taxon>Fungi</taxon>
        <taxon>Dikarya</taxon>
        <taxon>Ascomycota</taxon>
        <taxon>Pezizomycotina</taxon>
        <taxon>Sordariomycetes</taxon>
        <taxon>Sordariomycetidae</taxon>
        <taxon>Diaporthales</taxon>
        <taxon>Diaporthaceae</taxon>
        <taxon>Diaporthe</taxon>
    </lineage>
</organism>
<proteinExistence type="predicted"/>
<protein>
    <recommendedName>
        <fullName evidence="4">Secreted protein</fullName>
    </recommendedName>
</protein>
<evidence type="ECO:0008006" key="4">
    <source>
        <dbReference type="Google" id="ProtNLM"/>
    </source>
</evidence>
<reference evidence="2" key="1">
    <citation type="submission" date="2017-09" db="EMBL/GenBank/DDBJ databases">
        <title>Polyketide synthases of a Diaporthe helianthi virulent isolate.</title>
        <authorList>
            <person name="Baroncelli R."/>
        </authorList>
    </citation>
    <scope>NUCLEOTIDE SEQUENCE [LARGE SCALE GENOMIC DNA]</scope>
    <source>
        <strain evidence="2">7/96</strain>
    </source>
</reference>
<feature type="signal peptide" evidence="1">
    <location>
        <begin position="1"/>
        <end position="17"/>
    </location>
</feature>
<feature type="chain" id="PRO_5015127359" description="Secreted protein" evidence="1">
    <location>
        <begin position="18"/>
        <end position="299"/>
    </location>
</feature>
<keyword evidence="1" id="KW-0732">Signal</keyword>